<evidence type="ECO:0000313" key="2">
    <source>
        <dbReference type="Proteomes" id="UP000000600"/>
    </source>
</evidence>
<dbReference type="AlphaFoldDB" id="A0D0H9"/>
<dbReference type="InParanoid" id="A0D0H9"/>
<reference evidence="1 2" key="1">
    <citation type="journal article" date="2006" name="Nature">
        <title>Global trends of whole-genome duplications revealed by the ciliate Paramecium tetraurelia.</title>
        <authorList>
            <consortium name="Genoscope"/>
            <person name="Aury J.-M."/>
            <person name="Jaillon O."/>
            <person name="Duret L."/>
            <person name="Noel B."/>
            <person name="Jubin C."/>
            <person name="Porcel B.M."/>
            <person name="Segurens B."/>
            <person name="Daubin V."/>
            <person name="Anthouard V."/>
            <person name="Aiach N."/>
            <person name="Arnaiz O."/>
            <person name="Billaut A."/>
            <person name="Beisson J."/>
            <person name="Blanc I."/>
            <person name="Bouhouche K."/>
            <person name="Camara F."/>
            <person name="Duharcourt S."/>
            <person name="Guigo R."/>
            <person name="Gogendeau D."/>
            <person name="Katinka M."/>
            <person name="Keller A.-M."/>
            <person name="Kissmehl R."/>
            <person name="Klotz C."/>
            <person name="Koll F."/>
            <person name="Le Moue A."/>
            <person name="Lepere C."/>
            <person name="Malinsky S."/>
            <person name="Nowacki M."/>
            <person name="Nowak J.K."/>
            <person name="Plattner H."/>
            <person name="Poulain J."/>
            <person name="Ruiz F."/>
            <person name="Serrano V."/>
            <person name="Zagulski M."/>
            <person name="Dessen P."/>
            <person name="Betermier M."/>
            <person name="Weissenbach J."/>
            <person name="Scarpelli C."/>
            <person name="Schachter V."/>
            <person name="Sperling L."/>
            <person name="Meyer E."/>
            <person name="Cohen J."/>
            <person name="Wincker P."/>
        </authorList>
    </citation>
    <scope>NUCLEOTIDE SEQUENCE [LARGE SCALE GENOMIC DNA]</scope>
    <source>
        <strain evidence="1 2">Stock d4-2</strain>
    </source>
</reference>
<dbReference type="GeneID" id="5029727"/>
<accession>A0D0H9</accession>
<protein>
    <submittedName>
        <fullName evidence="1">Uncharacterized protein</fullName>
    </submittedName>
</protein>
<gene>
    <name evidence="1" type="ORF">GSPATT00012098001</name>
</gene>
<dbReference type="EMBL" id="CT868241">
    <property type="protein sequence ID" value="CAK76546.1"/>
    <property type="molecule type" value="Genomic_DNA"/>
</dbReference>
<dbReference type="KEGG" id="ptm:GSPATT00012098001"/>
<sequence length="82" mass="9439">MPNSNSKVKLIIAESPMFPWNEYKPAPLCIHNTKLTNFSTREDEVIKTQVSETNFNKVTNLRIRIDPKSETDVKILSKYLAT</sequence>
<dbReference type="RefSeq" id="XP_001443943.1">
    <property type="nucleotide sequence ID" value="XM_001443906.1"/>
</dbReference>
<dbReference type="HOGENOM" id="CLU_2563352_0_0_1"/>
<proteinExistence type="predicted"/>
<keyword evidence="2" id="KW-1185">Reference proteome</keyword>
<organism evidence="1 2">
    <name type="scientific">Paramecium tetraurelia</name>
    <dbReference type="NCBI Taxonomy" id="5888"/>
    <lineage>
        <taxon>Eukaryota</taxon>
        <taxon>Sar</taxon>
        <taxon>Alveolata</taxon>
        <taxon>Ciliophora</taxon>
        <taxon>Intramacronucleata</taxon>
        <taxon>Oligohymenophorea</taxon>
        <taxon>Peniculida</taxon>
        <taxon>Parameciidae</taxon>
        <taxon>Paramecium</taxon>
    </lineage>
</organism>
<name>A0D0H9_PARTE</name>
<dbReference type="Proteomes" id="UP000000600">
    <property type="component" value="Unassembled WGS sequence"/>
</dbReference>
<evidence type="ECO:0000313" key="1">
    <source>
        <dbReference type="EMBL" id="CAK76546.1"/>
    </source>
</evidence>